<dbReference type="EMBL" id="JAODUP010000530">
    <property type="protein sequence ID" value="KAK2147904.1"/>
    <property type="molecule type" value="Genomic_DNA"/>
</dbReference>
<dbReference type="PANTHER" id="PTHR14983:SF1">
    <property type="entry name" value="CILIOGENESIS AND PLANAR POLARITY EFFECTOR 2"/>
    <property type="match status" value="1"/>
</dbReference>
<dbReference type="GO" id="GO:0003924">
    <property type="term" value="F:GTPase activity"/>
    <property type="evidence" value="ECO:0007669"/>
    <property type="project" value="InterPro"/>
</dbReference>
<keyword evidence="8" id="KW-0966">Cell projection</keyword>
<evidence type="ECO:0000256" key="6">
    <source>
        <dbReference type="ARBA" id="ARBA00023134"/>
    </source>
</evidence>
<evidence type="ECO:0000256" key="7">
    <source>
        <dbReference type="ARBA" id="ARBA00023212"/>
    </source>
</evidence>
<gene>
    <name evidence="9" type="ORF">LSH36_530g03046</name>
</gene>
<evidence type="ECO:0000256" key="3">
    <source>
        <dbReference type="ARBA" id="ARBA00022448"/>
    </source>
</evidence>
<keyword evidence="6" id="KW-0547">Nucleotide-binding</keyword>
<evidence type="ECO:0000313" key="9">
    <source>
        <dbReference type="EMBL" id="KAK2147904.1"/>
    </source>
</evidence>
<keyword evidence="10" id="KW-1185">Reference proteome</keyword>
<keyword evidence="5" id="KW-0653">Protein transport</keyword>
<keyword evidence="3" id="KW-0813">Transport</keyword>
<proteinExistence type="inferred from homology"/>
<organism evidence="9 10">
    <name type="scientific">Paralvinella palmiformis</name>
    <dbReference type="NCBI Taxonomy" id="53620"/>
    <lineage>
        <taxon>Eukaryota</taxon>
        <taxon>Metazoa</taxon>
        <taxon>Spiralia</taxon>
        <taxon>Lophotrochozoa</taxon>
        <taxon>Annelida</taxon>
        <taxon>Polychaeta</taxon>
        <taxon>Sedentaria</taxon>
        <taxon>Canalipalpata</taxon>
        <taxon>Terebellida</taxon>
        <taxon>Terebelliformia</taxon>
        <taxon>Alvinellidae</taxon>
        <taxon>Paralvinella</taxon>
    </lineage>
</organism>
<keyword evidence="4" id="KW-0963">Cytoplasm</keyword>
<evidence type="ECO:0000256" key="8">
    <source>
        <dbReference type="ARBA" id="ARBA00023273"/>
    </source>
</evidence>
<evidence type="ECO:0000256" key="1">
    <source>
        <dbReference type="ARBA" id="ARBA00004120"/>
    </source>
</evidence>
<dbReference type="GO" id="GO:0005525">
    <property type="term" value="F:GTP binding"/>
    <property type="evidence" value="ECO:0007669"/>
    <property type="project" value="UniProtKB-KW"/>
</dbReference>
<name>A0AAD9J7J8_9ANNE</name>
<protein>
    <submittedName>
        <fullName evidence="9">Uncharacterized protein</fullName>
    </submittedName>
</protein>
<dbReference type="AlphaFoldDB" id="A0AAD9J7J8"/>
<keyword evidence="6" id="KW-0342">GTP-binding</keyword>
<evidence type="ECO:0000256" key="2">
    <source>
        <dbReference type="ARBA" id="ARBA00006270"/>
    </source>
</evidence>
<comment type="caution">
    <text evidence="9">The sequence shown here is derived from an EMBL/GenBank/DDBJ whole genome shotgun (WGS) entry which is preliminary data.</text>
</comment>
<accession>A0AAD9J7J8</accession>
<comment type="similarity">
    <text evidence="2">Belongs to the small GTPase superfamily. Rab family.</text>
</comment>
<sequence>MYLFVFISSQFTPACKSQMDGVLFLFSFIDKTSFDDLPHQISRILDVEDNVCKFVIGREYPLFLLNSSGHKLLTSL</sequence>
<dbReference type="GO" id="GO:0015031">
    <property type="term" value="P:protein transport"/>
    <property type="evidence" value="ECO:0007669"/>
    <property type="project" value="UniProtKB-KW"/>
</dbReference>
<evidence type="ECO:0000256" key="5">
    <source>
        <dbReference type="ARBA" id="ARBA00022927"/>
    </source>
</evidence>
<dbReference type="Proteomes" id="UP001208570">
    <property type="component" value="Unassembled WGS sequence"/>
</dbReference>
<dbReference type="PANTHER" id="PTHR14983">
    <property type="entry name" value="CILIOGENESIS AND PLANAR POLARITY EFFECTOR 2"/>
    <property type="match status" value="1"/>
</dbReference>
<reference evidence="9" key="1">
    <citation type="journal article" date="2023" name="Mol. Biol. Evol.">
        <title>Third-Generation Sequencing Reveals the Adaptive Role of the Epigenome in Three Deep-Sea Polychaetes.</title>
        <authorList>
            <person name="Perez M."/>
            <person name="Aroh O."/>
            <person name="Sun Y."/>
            <person name="Lan Y."/>
            <person name="Juniper S.K."/>
            <person name="Young C.R."/>
            <person name="Angers B."/>
            <person name="Qian P.Y."/>
        </authorList>
    </citation>
    <scope>NUCLEOTIDE SEQUENCE</scope>
    <source>
        <strain evidence="9">P08H-3</strain>
    </source>
</reference>
<evidence type="ECO:0000313" key="10">
    <source>
        <dbReference type="Proteomes" id="UP001208570"/>
    </source>
</evidence>
<evidence type="ECO:0000256" key="4">
    <source>
        <dbReference type="ARBA" id="ARBA00022490"/>
    </source>
</evidence>
<comment type="subcellular location">
    <subcellularLocation>
        <location evidence="1">Cytoplasm</location>
        <location evidence="1">Cytoskeleton</location>
        <location evidence="1">Cilium basal body</location>
    </subcellularLocation>
</comment>
<keyword evidence="7" id="KW-0206">Cytoskeleton</keyword>
<dbReference type="InterPro" id="IPR039677">
    <property type="entry name" value="RSG1"/>
</dbReference>